<keyword evidence="3" id="KW-1185">Reference proteome</keyword>
<gene>
    <name evidence="2" type="ORF">N0B51_09325</name>
</gene>
<evidence type="ECO:0000313" key="2">
    <source>
        <dbReference type="EMBL" id="MCT2559183.1"/>
    </source>
</evidence>
<dbReference type="PANTHER" id="PTHR37946">
    <property type="entry name" value="SLL1969 PROTEIN"/>
    <property type="match status" value="1"/>
</dbReference>
<dbReference type="SUPFAM" id="SSF53474">
    <property type="entry name" value="alpha/beta-Hydrolases"/>
    <property type="match status" value="1"/>
</dbReference>
<dbReference type="Proteomes" id="UP001142648">
    <property type="component" value="Unassembled WGS sequence"/>
</dbReference>
<dbReference type="PANTHER" id="PTHR37946:SF1">
    <property type="entry name" value="SLL1969 PROTEIN"/>
    <property type="match status" value="1"/>
</dbReference>
<organism evidence="2 3">
    <name type="scientific">Tsuneonella litorea</name>
    <dbReference type="NCBI Taxonomy" id="2976475"/>
    <lineage>
        <taxon>Bacteria</taxon>
        <taxon>Pseudomonadati</taxon>
        <taxon>Pseudomonadota</taxon>
        <taxon>Alphaproteobacteria</taxon>
        <taxon>Sphingomonadales</taxon>
        <taxon>Erythrobacteraceae</taxon>
        <taxon>Tsuneonella</taxon>
    </lineage>
</organism>
<feature type="domain" description="AB hydrolase-1" evidence="1">
    <location>
        <begin position="153"/>
        <end position="198"/>
    </location>
</feature>
<evidence type="ECO:0000313" key="3">
    <source>
        <dbReference type="Proteomes" id="UP001142648"/>
    </source>
</evidence>
<dbReference type="Pfam" id="PF00561">
    <property type="entry name" value="Abhydrolase_1"/>
    <property type="match status" value="1"/>
</dbReference>
<dbReference type="Gene3D" id="3.40.50.1820">
    <property type="entry name" value="alpha/beta hydrolase"/>
    <property type="match status" value="1"/>
</dbReference>
<dbReference type="EMBL" id="JAOAMV010000004">
    <property type="protein sequence ID" value="MCT2559183.1"/>
    <property type="molecule type" value="Genomic_DNA"/>
</dbReference>
<dbReference type="GO" id="GO:0016787">
    <property type="term" value="F:hydrolase activity"/>
    <property type="evidence" value="ECO:0007669"/>
    <property type="project" value="UniProtKB-KW"/>
</dbReference>
<keyword evidence="2" id="KW-0378">Hydrolase</keyword>
<accession>A0A9X2W253</accession>
<dbReference type="AlphaFoldDB" id="A0A9X2W253"/>
<protein>
    <submittedName>
        <fullName evidence="2">Alpha/beta fold hydrolase</fullName>
    </submittedName>
</protein>
<comment type="caution">
    <text evidence="2">The sequence shown here is derived from an EMBL/GenBank/DDBJ whole genome shotgun (WGS) entry which is preliminary data.</text>
</comment>
<reference evidence="2" key="1">
    <citation type="submission" date="2022-09" db="EMBL/GenBank/DDBJ databases">
        <title>The genome sequence of Tsuneonella sp. YG55.</title>
        <authorList>
            <person name="Liu Y."/>
        </authorList>
    </citation>
    <scope>NUCLEOTIDE SEQUENCE</scope>
    <source>
        <strain evidence="2">YG55</strain>
    </source>
</reference>
<evidence type="ECO:0000259" key="1">
    <source>
        <dbReference type="Pfam" id="PF00561"/>
    </source>
</evidence>
<sequence length="277" mass="30628">MSGPAKPGGDLARFTGMIDLGIRERLAGAPGLAPLAEARDALLQRVAIAAEDCPDDVAGPPVRRMLGELEWVVEPFRRIVRKHETVSARHPRTVMLLPGFATHPVRMRYMARRLEAAGHTVKRWGLGFNWGPTRDNIARLECRLDDLAERHGEPVYLVGWSLGGLFARELAKRRPDSVAKVVTMGSPFSWSPRANNVWRAYHFVTGHRVEEPPVDIELAAKPPVETIALWSPRDGIVHPRAACGAPGERDRAVALRCTHMGFAYDPQAIAAVLRELD</sequence>
<dbReference type="RefSeq" id="WP_259962055.1">
    <property type="nucleotide sequence ID" value="NZ_JAOAMV010000004.1"/>
</dbReference>
<dbReference type="InterPro" id="IPR000073">
    <property type="entry name" value="AB_hydrolase_1"/>
</dbReference>
<proteinExistence type="predicted"/>
<dbReference type="InterPro" id="IPR029058">
    <property type="entry name" value="AB_hydrolase_fold"/>
</dbReference>
<name>A0A9X2W253_9SPHN</name>